<dbReference type="InterPro" id="IPR036180">
    <property type="entry name" value="Gelsolin-like_dom_sf"/>
</dbReference>
<sequence>MMTTQTVYFQVALLYTSSSGERRIRVHTAAAPVVTDLGEMYRRADTGAIVSLLSRLAIENTLSHKLEDARQLIQLKIVKSLKEYRSLYAVQHRLGGRLIYPESLKLLPLYVLSLCKSIALRGGYADASLDERCAAGHSMILPVRRMLKLLYPSLLRVDEYLTKAFDEFEASSKQLALTAQSLDSTGLYIFDDGFSFTIWFGRMLPPVVLNDILGADSSFFPDVSKVALCEHDNEASRKLTRILNKLREKDPSGYQLCNVVRQGEQARETSLLLNKLIEDQTAGTSSYLDWILQIYRQSQSS</sequence>
<reference evidence="7" key="2">
    <citation type="submission" date="2023-04" db="EMBL/GenBank/DDBJ databases">
        <authorList>
            <person name="Bruccoleri R.E."/>
            <person name="Oakeley E.J."/>
            <person name="Faust A.-M."/>
            <person name="Dessus-Babus S."/>
            <person name="Altorfer M."/>
            <person name="Burckhardt D."/>
            <person name="Oertli M."/>
            <person name="Naumann U."/>
            <person name="Petersen F."/>
            <person name="Wong J."/>
        </authorList>
    </citation>
    <scope>NUCLEOTIDE SEQUENCE</scope>
    <source>
        <strain evidence="7">GSM-AAB239-AS_SAM_17_03QT</strain>
        <tissue evidence="7">Leaf</tissue>
    </source>
</reference>
<keyword evidence="2" id="KW-0256">Endoplasmic reticulum</keyword>
<protein>
    <submittedName>
        <fullName evidence="7">Protein transport protein Sec24-like</fullName>
    </submittedName>
</protein>
<proteinExistence type="predicted"/>
<dbReference type="SUPFAM" id="SSF81995">
    <property type="entry name" value="beta-sandwich domain of Sec23/24"/>
    <property type="match status" value="1"/>
</dbReference>
<dbReference type="EMBL" id="JANAVB010005598">
    <property type="protein sequence ID" value="KAJ6846321.1"/>
    <property type="molecule type" value="Genomic_DNA"/>
</dbReference>
<dbReference type="SUPFAM" id="SSF82754">
    <property type="entry name" value="C-terminal, gelsolin-like domain of Sec23/24"/>
    <property type="match status" value="1"/>
</dbReference>
<dbReference type="GO" id="GO:0070971">
    <property type="term" value="C:endoplasmic reticulum exit site"/>
    <property type="evidence" value="ECO:0007669"/>
    <property type="project" value="TreeGrafter"/>
</dbReference>
<dbReference type="Gene3D" id="3.40.20.10">
    <property type="entry name" value="Severin"/>
    <property type="match status" value="1"/>
</dbReference>
<organism evidence="7 8">
    <name type="scientific">Iris pallida</name>
    <name type="common">Sweet iris</name>
    <dbReference type="NCBI Taxonomy" id="29817"/>
    <lineage>
        <taxon>Eukaryota</taxon>
        <taxon>Viridiplantae</taxon>
        <taxon>Streptophyta</taxon>
        <taxon>Embryophyta</taxon>
        <taxon>Tracheophyta</taxon>
        <taxon>Spermatophyta</taxon>
        <taxon>Magnoliopsida</taxon>
        <taxon>Liliopsida</taxon>
        <taxon>Asparagales</taxon>
        <taxon>Iridaceae</taxon>
        <taxon>Iridoideae</taxon>
        <taxon>Irideae</taxon>
        <taxon>Iris</taxon>
    </lineage>
</organism>
<dbReference type="SUPFAM" id="SSF81811">
    <property type="entry name" value="Helical domain of Sec23/24"/>
    <property type="match status" value="1"/>
</dbReference>
<dbReference type="GO" id="GO:0090110">
    <property type="term" value="P:COPII-coated vesicle cargo loading"/>
    <property type="evidence" value="ECO:0007669"/>
    <property type="project" value="TreeGrafter"/>
</dbReference>
<evidence type="ECO:0000259" key="5">
    <source>
        <dbReference type="Pfam" id="PF04815"/>
    </source>
</evidence>
<evidence type="ECO:0000313" key="8">
    <source>
        <dbReference type="Proteomes" id="UP001140949"/>
    </source>
</evidence>
<dbReference type="InterPro" id="IPR036175">
    <property type="entry name" value="Sec23/24_helical_dom_sf"/>
</dbReference>
<dbReference type="Proteomes" id="UP001140949">
    <property type="component" value="Unassembled WGS sequence"/>
</dbReference>
<feature type="domain" description="Sec23/Sec24 helical" evidence="5">
    <location>
        <begin position="45"/>
        <end position="139"/>
    </location>
</feature>
<dbReference type="InterPro" id="IPR006900">
    <property type="entry name" value="Sec23/24_helical_dom"/>
</dbReference>
<dbReference type="AlphaFoldDB" id="A0AAX6I025"/>
<evidence type="ECO:0000256" key="2">
    <source>
        <dbReference type="ARBA" id="ARBA00022824"/>
    </source>
</evidence>
<accession>A0AAX6I025</accession>
<evidence type="ECO:0000259" key="6">
    <source>
        <dbReference type="Pfam" id="PF08033"/>
    </source>
</evidence>
<dbReference type="Pfam" id="PF08033">
    <property type="entry name" value="Sec23_BS"/>
    <property type="match status" value="1"/>
</dbReference>
<dbReference type="Gene3D" id="1.20.120.730">
    <property type="entry name" value="Sec23/Sec24 helical domain"/>
    <property type="match status" value="1"/>
</dbReference>
<comment type="subcellular location">
    <subcellularLocation>
        <location evidence="1">Endoplasmic reticulum membrane</location>
    </subcellularLocation>
</comment>
<keyword evidence="8" id="KW-1185">Reference proteome</keyword>
<dbReference type="GO" id="GO:0000149">
    <property type="term" value="F:SNARE binding"/>
    <property type="evidence" value="ECO:0007669"/>
    <property type="project" value="TreeGrafter"/>
</dbReference>
<feature type="domain" description="Sec23/Sec24 beta-sandwich" evidence="6">
    <location>
        <begin position="3"/>
        <end position="34"/>
    </location>
</feature>
<dbReference type="Pfam" id="PF04815">
    <property type="entry name" value="Sec23_helical"/>
    <property type="match status" value="1"/>
</dbReference>
<dbReference type="GO" id="GO:0006886">
    <property type="term" value="P:intracellular protein transport"/>
    <property type="evidence" value="ECO:0007669"/>
    <property type="project" value="InterPro"/>
</dbReference>
<evidence type="ECO:0000256" key="3">
    <source>
        <dbReference type="ARBA" id="ARBA00022892"/>
    </source>
</evidence>
<dbReference type="InterPro" id="IPR050550">
    <property type="entry name" value="SEC23_SEC24_subfamily"/>
</dbReference>
<reference evidence="7" key="1">
    <citation type="journal article" date="2023" name="GigaByte">
        <title>Genome assembly of the bearded iris, Iris pallida Lam.</title>
        <authorList>
            <person name="Bruccoleri R.E."/>
            <person name="Oakeley E.J."/>
            <person name="Faust A.M.E."/>
            <person name="Altorfer M."/>
            <person name="Dessus-Babus S."/>
            <person name="Burckhardt D."/>
            <person name="Oertli M."/>
            <person name="Naumann U."/>
            <person name="Petersen F."/>
            <person name="Wong J."/>
        </authorList>
    </citation>
    <scope>NUCLEOTIDE SEQUENCE</scope>
    <source>
        <strain evidence="7">GSM-AAB239-AS_SAM_17_03QT</strain>
    </source>
</reference>
<gene>
    <name evidence="7" type="ORF">M6B38_280260</name>
</gene>
<evidence type="ECO:0000256" key="1">
    <source>
        <dbReference type="ARBA" id="ARBA00004586"/>
    </source>
</evidence>
<evidence type="ECO:0000256" key="4">
    <source>
        <dbReference type="ARBA" id="ARBA00023136"/>
    </source>
</evidence>
<dbReference type="GO" id="GO:0030127">
    <property type="term" value="C:COPII vesicle coat"/>
    <property type="evidence" value="ECO:0007669"/>
    <property type="project" value="InterPro"/>
</dbReference>
<keyword evidence="3" id="KW-0813">Transport</keyword>
<dbReference type="PANTHER" id="PTHR13803">
    <property type="entry name" value="SEC24-RELATED PROTEIN"/>
    <property type="match status" value="1"/>
</dbReference>
<keyword evidence="4" id="KW-0472">Membrane</keyword>
<dbReference type="PANTHER" id="PTHR13803:SF39">
    <property type="entry name" value="SECRETORY 24AB, ISOFORM A"/>
    <property type="match status" value="1"/>
</dbReference>
<dbReference type="GO" id="GO:0005789">
    <property type="term" value="C:endoplasmic reticulum membrane"/>
    <property type="evidence" value="ECO:0007669"/>
    <property type="project" value="UniProtKB-SubCell"/>
</dbReference>
<comment type="caution">
    <text evidence="7">The sequence shown here is derived from an EMBL/GenBank/DDBJ whole genome shotgun (WGS) entry which is preliminary data.</text>
</comment>
<evidence type="ECO:0000313" key="7">
    <source>
        <dbReference type="EMBL" id="KAJ6846321.1"/>
    </source>
</evidence>
<name>A0AAX6I025_IRIPA</name>
<keyword evidence="3" id="KW-0931">ER-Golgi transport</keyword>
<dbReference type="InterPro" id="IPR029006">
    <property type="entry name" value="ADF-H/Gelsolin-like_dom_sf"/>
</dbReference>
<dbReference type="GO" id="GO:0008270">
    <property type="term" value="F:zinc ion binding"/>
    <property type="evidence" value="ECO:0007669"/>
    <property type="project" value="TreeGrafter"/>
</dbReference>
<dbReference type="InterPro" id="IPR012990">
    <property type="entry name" value="Beta-sandwich_Sec23_24"/>
</dbReference>
<dbReference type="Gene3D" id="2.60.40.1670">
    <property type="entry name" value="beta-sandwich domain of Sec23/24"/>
    <property type="match status" value="1"/>
</dbReference>